<proteinExistence type="predicted"/>
<gene>
    <name evidence="3" type="ORF">M011DRAFT_153846</name>
</gene>
<dbReference type="EMBL" id="MU006585">
    <property type="protein sequence ID" value="KAF2744957.1"/>
    <property type="molecule type" value="Genomic_DNA"/>
</dbReference>
<keyword evidence="2" id="KW-0732">Signal</keyword>
<dbReference type="Proteomes" id="UP000799440">
    <property type="component" value="Unassembled WGS sequence"/>
</dbReference>
<protein>
    <submittedName>
        <fullName evidence="3">Uncharacterized protein</fullName>
    </submittedName>
</protein>
<evidence type="ECO:0000256" key="2">
    <source>
        <dbReference type="SAM" id="SignalP"/>
    </source>
</evidence>
<feature type="region of interest" description="Disordered" evidence="1">
    <location>
        <begin position="99"/>
        <end position="152"/>
    </location>
</feature>
<evidence type="ECO:0000256" key="1">
    <source>
        <dbReference type="SAM" id="MobiDB-lite"/>
    </source>
</evidence>
<evidence type="ECO:0000313" key="4">
    <source>
        <dbReference type="Proteomes" id="UP000799440"/>
    </source>
</evidence>
<sequence>MRSFLRLACLALPIAGAIAAAEPVSNTKESKPIYANAHEAFRDLLNALPEESLHAALNRLAPYQEGVFESNRHGVERVHHENPPLATKLIVAAVQDLRKRQTPSNGTTTRTPEPSSQPPPEPPRSSQPPPIVVPVPITTTNDRGEETVSTSEILSEATQSAVVTSTRVNEDGQSEVVTVTRPAIVITRTNSAGSTVVETSAVDFAPTPGQRLTRTDSRGSTFFTTYTPGGGRVSSVKLITTTGPDGAPSVITSYTYVDPTATAGGDGPAETNGEPTVQRGAAPKNPAMGAAVLGGALGAFALWL</sequence>
<name>A0A6A6V700_9PLEO</name>
<feature type="compositionally biased region" description="Pro residues" evidence="1">
    <location>
        <begin position="115"/>
        <end position="133"/>
    </location>
</feature>
<dbReference type="OrthoDB" id="5427732at2759"/>
<accession>A0A6A6V700</accession>
<keyword evidence="4" id="KW-1185">Reference proteome</keyword>
<dbReference type="AlphaFoldDB" id="A0A6A6V700"/>
<reference evidence="3" key="1">
    <citation type="journal article" date="2020" name="Stud. Mycol.">
        <title>101 Dothideomycetes genomes: a test case for predicting lifestyles and emergence of pathogens.</title>
        <authorList>
            <person name="Haridas S."/>
            <person name="Albert R."/>
            <person name="Binder M."/>
            <person name="Bloem J."/>
            <person name="Labutti K."/>
            <person name="Salamov A."/>
            <person name="Andreopoulos B."/>
            <person name="Baker S."/>
            <person name="Barry K."/>
            <person name="Bills G."/>
            <person name="Bluhm B."/>
            <person name="Cannon C."/>
            <person name="Castanera R."/>
            <person name="Culley D."/>
            <person name="Daum C."/>
            <person name="Ezra D."/>
            <person name="Gonzalez J."/>
            <person name="Henrissat B."/>
            <person name="Kuo A."/>
            <person name="Liang C."/>
            <person name="Lipzen A."/>
            <person name="Lutzoni F."/>
            <person name="Magnuson J."/>
            <person name="Mondo S."/>
            <person name="Nolan M."/>
            <person name="Ohm R."/>
            <person name="Pangilinan J."/>
            <person name="Park H.-J."/>
            <person name="Ramirez L."/>
            <person name="Alfaro M."/>
            <person name="Sun H."/>
            <person name="Tritt A."/>
            <person name="Yoshinaga Y."/>
            <person name="Zwiers L.-H."/>
            <person name="Turgeon B."/>
            <person name="Goodwin S."/>
            <person name="Spatafora J."/>
            <person name="Crous P."/>
            <person name="Grigoriev I."/>
        </authorList>
    </citation>
    <scope>NUCLEOTIDE SEQUENCE</scope>
    <source>
        <strain evidence="3">CBS 119925</strain>
    </source>
</reference>
<organism evidence="3 4">
    <name type="scientific">Sporormia fimetaria CBS 119925</name>
    <dbReference type="NCBI Taxonomy" id="1340428"/>
    <lineage>
        <taxon>Eukaryota</taxon>
        <taxon>Fungi</taxon>
        <taxon>Dikarya</taxon>
        <taxon>Ascomycota</taxon>
        <taxon>Pezizomycotina</taxon>
        <taxon>Dothideomycetes</taxon>
        <taxon>Pleosporomycetidae</taxon>
        <taxon>Pleosporales</taxon>
        <taxon>Sporormiaceae</taxon>
        <taxon>Sporormia</taxon>
    </lineage>
</organism>
<evidence type="ECO:0000313" key="3">
    <source>
        <dbReference type="EMBL" id="KAF2744957.1"/>
    </source>
</evidence>
<feature type="signal peptide" evidence="2">
    <location>
        <begin position="1"/>
        <end position="19"/>
    </location>
</feature>
<feature type="chain" id="PRO_5025632288" evidence="2">
    <location>
        <begin position="20"/>
        <end position="304"/>
    </location>
</feature>